<dbReference type="InterPro" id="IPR024775">
    <property type="entry name" value="DinB-like"/>
</dbReference>
<evidence type="ECO:0000313" key="2">
    <source>
        <dbReference type="EMBL" id="OME89015.1"/>
    </source>
</evidence>
<organism evidence="2 3">
    <name type="scientific">Paenibacillus lautus</name>
    <name type="common">Bacillus lautus</name>
    <dbReference type="NCBI Taxonomy" id="1401"/>
    <lineage>
        <taxon>Bacteria</taxon>
        <taxon>Bacillati</taxon>
        <taxon>Bacillota</taxon>
        <taxon>Bacilli</taxon>
        <taxon>Bacillales</taxon>
        <taxon>Paenibacillaceae</taxon>
        <taxon>Paenibacillus</taxon>
    </lineage>
</organism>
<comment type="caution">
    <text evidence="2">The sequence shown here is derived from an EMBL/GenBank/DDBJ whole genome shotgun (WGS) entry which is preliminary data.</text>
</comment>
<protein>
    <recommendedName>
        <fullName evidence="1">DinB-like domain-containing protein</fullName>
    </recommendedName>
</protein>
<reference evidence="2 3" key="1">
    <citation type="submission" date="2016-11" db="EMBL/GenBank/DDBJ databases">
        <title>Paenibacillus species isolates.</title>
        <authorList>
            <person name="Beno S.M."/>
        </authorList>
    </citation>
    <scope>NUCLEOTIDE SEQUENCE [LARGE SCALE GENOMIC DNA]</scope>
    <source>
        <strain evidence="2 3">FSL F4-0100</strain>
    </source>
</reference>
<dbReference type="STRING" id="1401.BK123_29125"/>
<dbReference type="InterPro" id="IPR034660">
    <property type="entry name" value="DinB/YfiT-like"/>
</dbReference>
<gene>
    <name evidence="2" type="ORF">BK123_29125</name>
</gene>
<evidence type="ECO:0000259" key="1">
    <source>
        <dbReference type="Pfam" id="PF12867"/>
    </source>
</evidence>
<feature type="domain" description="DinB-like" evidence="1">
    <location>
        <begin position="18"/>
        <end position="146"/>
    </location>
</feature>
<dbReference type="AlphaFoldDB" id="A0A1R1ATX1"/>
<dbReference type="RefSeq" id="WP_076325838.1">
    <property type="nucleotide sequence ID" value="NZ_MRTF01000012.1"/>
</dbReference>
<proteinExistence type="predicted"/>
<sequence>MSQASIQTAKTVHQLVIGSIQAIPEEIYDITPAGFKNTIRWNTGHIVTMLNWFLSASPALNTKLPENYSGLFMTGTKPSDWTATPPSKEELIQYLSVQYDDLSKVNPESLIIPLNPPFEMGPLRFETAGELFNFAFIHEAMHLGIISSLVKTVQADNEACLNERG</sequence>
<dbReference type="EMBL" id="MRTF01000012">
    <property type="protein sequence ID" value="OME89015.1"/>
    <property type="molecule type" value="Genomic_DNA"/>
</dbReference>
<name>A0A1R1ATX1_PAELA</name>
<dbReference type="SUPFAM" id="SSF109854">
    <property type="entry name" value="DinB/YfiT-like putative metalloenzymes"/>
    <property type="match status" value="1"/>
</dbReference>
<evidence type="ECO:0000313" key="3">
    <source>
        <dbReference type="Proteomes" id="UP000187074"/>
    </source>
</evidence>
<accession>A0A1R1ATX1</accession>
<dbReference type="OrthoDB" id="4295522at2"/>
<dbReference type="Gene3D" id="1.20.120.450">
    <property type="entry name" value="dinb family like domain"/>
    <property type="match status" value="1"/>
</dbReference>
<dbReference type="Pfam" id="PF12867">
    <property type="entry name" value="DinB_2"/>
    <property type="match status" value="1"/>
</dbReference>
<dbReference type="Proteomes" id="UP000187074">
    <property type="component" value="Unassembled WGS sequence"/>
</dbReference>